<feature type="signal peptide" evidence="2">
    <location>
        <begin position="1"/>
        <end position="19"/>
    </location>
</feature>
<keyword evidence="2" id="KW-0732">Signal</keyword>
<proteinExistence type="predicted"/>
<evidence type="ECO:0008006" key="5">
    <source>
        <dbReference type="Google" id="ProtNLM"/>
    </source>
</evidence>
<accession>A0A844GE96</accession>
<sequence>MKLLFLLPLVLVLSGCNWFNTVTGLSKESNKAIGAACRQTGRSLEECYLLNPDADKASIYAGWREMHEYMAKNKLDTMPPPAPLTPSSAPAAKSAPASAPAVKDKTSEAKPLSSEEADRQAKNDPEVEAVLSAIRKQNAPPPAKKNSGDADQKRLLNIIQQLNQQDAKKGSPAPSGSQS</sequence>
<dbReference type="AlphaFoldDB" id="A0A844GE96"/>
<evidence type="ECO:0000313" key="4">
    <source>
        <dbReference type="Proteomes" id="UP000446658"/>
    </source>
</evidence>
<evidence type="ECO:0000313" key="3">
    <source>
        <dbReference type="EMBL" id="MTD33640.1"/>
    </source>
</evidence>
<feature type="region of interest" description="Disordered" evidence="1">
    <location>
        <begin position="74"/>
        <end position="154"/>
    </location>
</feature>
<evidence type="ECO:0000256" key="1">
    <source>
        <dbReference type="SAM" id="MobiDB-lite"/>
    </source>
</evidence>
<comment type="caution">
    <text evidence="3">The sequence shown here is derived from an EMBL/GenBank/DDBJ whole genome shotgun (WGS) entry which is preliminary data.</text>
</comment>
<feature type="compositionally biased region" description="Low complexity" evidence="1">
    <location>
        <begin position="85"/>
        <end position="101"/>
    </location>
</feature>
<dbReference type="PROSITE" id="PS51257">
    <property type="entry name" value="PROKAR_LIPOPROTEIN"/>
    <property type="match status" value="1"/>
</dbReference>
<dbReference type="RefSeq" id="WP_230370692.1">
    <property type="nucleotide sequence ID" value="NZ_WLYX01000001.1"/>
</dbReference>
<keyword evidence="4" id="KW-1185">Reference proteome</keyword>
<gene>
    <name evidence="3" type="ORF">GKE73_13120</name>
</gene>
<reference evidence="3 4" key="1">
    <citation type="submission" date="2019-11" db="EMBL/GenBank/DDBJ databases">
        <title>Draft genome sequence of Paludibacterium sp. dN18-1.</title>
        <authorList>
            <person name="Im W.-T."/>
        </authorList>
    </citation>
    <scope>NUCLEOTIDE SEQUENCE [LARGE SCALE GENOMIC DNA]</scope>
    <source>
        <strain evidence="4">dN 18-1</strain>
    </source>
</reference>
<name>A0A844GE96_9NEIS</name>
<feature type="compositionally biased region" description="Basic and acidic residues" evidence="1">
    <location>
        <begin position="116"/>
        <end position="125"/>
    </location>
</feature>
<feature type="chain" id="PRO_5032490837" description="Lipoprotein" evidence="2">
    <location>
        <begin position="20"/>
        <end position="179"/>
    </location>
</feature>
<organism evidence="3 4">
    <name type="scientific">Paludibacterium denitrificans</name>
    <dbReference type="NCBI Taxonomy" id="2675226"/>
    <lineage>
        <taxon>Bacteria</taxon>
        <taxon>Pseudomonadati</taxon>
        <taxon>Pseudomonadota</taxon>
        <taxon>Betaproteobacteria</taxon>
        <taxon>Neisseriales</taxon>
        <taxon>Chromobacteriaceae</taxon>
        <taxon>Paludibacterium</taxon>
    </lineage>
</organism>
<protein>
    <recommendedName>
        <fullName evidence="5">Lipoprotein</fullName>
    </recommendedName>
</protein>
<evidence type="ECO:0000256" key="2">
    <source>
        <dbReference type="SAM" id="SignalP"/>
    </source>
</evidence>
<dbReference type="Proteomes" id="UP000446658">
    <property type="component" value="Unassembled WGS sequence"/>
</dbReference>
<dbReference type="EMBL" id="WLYX01000001">
    <property type="protein sequence ID" value="MTD33640.1"/>
    <property type="molecule type" value="Genomic_DNA"/>
</dbReference>